<dbReference type="EMBL" id="DWXO01000046">
    <property type="protein sequence ID" value="HJB80188.1"/>
    <property type="molecule type" value="Genomic_DNA"/>
</dbReference>
<evidence type="ECO:0000313" key="1">
    <source>
        <dbReference type="EMBL" id="HJB80188.1"/>
    </source>
</evidence>
<proteinExistence type="predicted"/>
<dbReference type="InterPro" id="IPR036390">
    <property type="entry name" value="WH_DNA-bd_sf"/>
</dbReference>
<gene>
    <name evidence="1" type="ORF">H9712_04335</name>
</gene>
<sequence length="113" mass="12124">MRGEGKFYLTDEAGRRIFGPGPAELLEQVERTGSLRAAAGKMGLSYSKALKILHTAERGLAMPLVSTEAGGLGGGGSTITPQARALLAWFRQARRAVEETARAQLDRLPRDSQ</sequence>
<dbReference type="AlphaFoldDB" id="A0A9D2MLZ5"/>
<reference evidence="1" key="1">
    <citation type="journal article" date="2021" name="PeerJ">
        <title>Extensive microbial diversity within the chicken gut microbiome revealed by metagenomics and culture.</title>
        <authorList>
            <person name="Gilroy R."/>
            <person name="Ravi A."/>
            <person name="Getino M."/>
            <person name="Pursley I."/>
            <person name="Horton D.L."/>
            <person name="Alikhan N.F."/>
            <person name="Baker D."/>
            <person name="Gharbi K."/>
            <person name="Hall N."/>
            <person name="Watson M."/>
            <person name="Adriaenssens E.M."/>
            <person name="Foster-Nyarko E."/>
            <person name="Jarju S."/>
            <person name="Secka A."/>
            <person name="Antonio M."/>
            <person name="Oren A."/>
            <person name="Chaudhuri R.R."/>
            <person name="La Ragione R."/>
            <person name="Hildebrand F."/>
            <person name="Pallen M.J."/>
        </authorList>
    </citation>
    <scope>NUCLEOTIDE SEQUENCE</scope>
    <source>
        <strain evidence="1">CHK192-8294</strain>
    </source>
</reference>
<organism evidence="1 2">
    <name type="scientific">Candidatus Flavonifractor intestinigallinarum</name>
    <dbReference type="NCBI Taxonomy" id="2838586"/>
    <lineage>
        <taxon>Bacteria</taxon>
        <taxon>Bacillati</taxon>
        <taxon>Bacillota</taxon>
        <taxon>Clostridia</taxon>
        <taxon>Eubacteriales</taxon>
        <taxon>Oscillospiraceae</taxon>
        <taxon>Flavonifractor</taxon>
    </lineage>
</organism>
<dbReference type="Gene3D" id="1.10.10.10">
    <property type="entry name" value="Winged helix-like DNA-binding domain superfamily/Winged helix DNA-binding domain"/>
    <property type="match status" value="1"/>
</dbReference>
<dbReference type="SUPFAM" id="SSF46785">
    <property type="entry name" value="Winged helix' DNA-binding domain"/>
    <property type="match status" value="1"/>
</dbReference>
<dbReference type="PANTHER" id="PTHR30432">
    <property type="entry name" value="TRANSCRIPTIONAL REGULATOR MODE"/>
    <property type="match status" value="1"/>
</dbReference>
<dbReference type="PANTHER" id="PTHR30432:SF1">
    <property type="entry name" value="DNA-BINDING TRANSCRIPTIONAL DUAL REGULATOR MODE"/>
    <property type="match status" value="1"/>
</dbReference>
<protein>
    <submittedName>
        <fullName evidence="1">LysR family transcriptional regulator</fullName>
    </submittedName>
</protein>
<accession>A0A9D2MLZ5</accession>
<dbReference type="InterPro" id="IPR051815">
    <property type="entry name" value="Molybdate_resp_trans_reg"/>
</dbReference>
<comment type="caution">
    <text evidence="1">The sequence shown here is derived from an EMBL/GenBank/DDBJ whole genome shotgun (WGS) entry which is preliminary data.</text>
</comment>
<dbReference type="InterPro" id="IPR036388">
    <property type="entry name" value="WH-like_DNA-bd_sf"/>
</dbReference>
<reference evidence="1" key="2">
    <citation type="submission" date="2021-04" db="EMBL/GenBank/DDBJ databases">
        <authorList>
            <person name="Gilroy R."/>
        </authorList>
    </citation>
    <scope>NUCLEOTIDE SEQUENCE</scope>
    <source>
        <strain evidence="1">CHK192-8294</strain>
    </source>
</reference>
<name>A0A9D2MLZ5_9FIRM</name>
<dbReference type="Proteomes" id="UP000823921">
    <property type="component" value="Unassembled WGS sequence"/>
</dbReference>
<evidence type="ECO:0000313" key="2">
    <source>
        <dbReference type="Proteomes" id="UP000823921"/>
    </source>
</evidence>